<keyword evidence="5" id="KW-0804">Transcription</keyword>
<feature type="compositionally biased region" description="Polar residues" evidence="7">
    <location>
        <begin position="39"/>
        <end position="48"/>
    </location>
</feature>
<feature type="compositionally biased region" description="Pro residues" evidence="7">
    <location>
        <begin position="167"/>
        <end position="182"/>
    </location>
</feature>
<keyword evidence="3" id="KW-0805">Transcription regulation</keyword>
<comment type="caution">
    <text evidence="9">The sequence shown here is derived from an EMBL/GenBank/DDBJ whole genome shotgun (WGS) entry which is preliminary data.</text>
</comment>
<dbReference type="OrthoDB" id="1930739at2759"/>
<evidence type="ECO:0000256" key="1">
    <source>
        <dbReference type="ARBA" id="ARBA00004123"/>
    </source>
</evidence>
<dbReference type="EMBL" id="CACTIH010002216">
    <property type="protein sequence ID" value="CAA2974984.1"/>
    <property type="molecule type" value="Genomic_DNA"/>
</dbReference>
<dbReference type="GO" id="GO:0009873">
    <property type="term" value="P:ethylene-activated signaling pathway"/>
    <property type="evidence" value="ECO:0007669"/>
    <property type="project" value="InterPro"/>
</dbReference>
<dbReference type="InterPro" id="IPR044808">
    <property type="entry name" value="ERF_plant"/>
</dbReference>
<dbReference type="InterPro" id="IPR016177">
    <property type="entry name" value="DNA-bd_dom_sf"/>
</dbReference>
<keyword evidence="4" id="KW-0238">DNA-binding</keyword>
<sequence>MFLLAKVANPGDTGEFIRFPVVPGNSETTATTTTTTTAQPHQPAQSWERMQQPDFLLSGEPMFFGFGQTREMPAMVPTIAAPEQTYGEWNFKPDPSGTGGSGNILYPSSSPYSSSSSGSWAGQKRRRDQDDSVTQFPEQVQRIYGGFGESSLSVKTEVAEAGDTSVAPPPTTTMEHQPPPPETSTENQGERRRKYRGVRQRPWGKWAAEIRDPHKAARVWLGTFETAEAAARAYDEAAFRFKGNKAKLNFPETVNLPPPPTTTLLAAPPLPPAFFQSQPFQISGTARDYWGYSQLLQNTADFQHRQPISLSEQMQLYASSIAASSSSYPLQFPSQQQTLDSQTQGNQTQENTPNYPAPPWTSSTHNPSSSS</sequence>
<dbReference type="AlphaFoldDB" id="A0A8S0R858"/>
<evidence type="ECO:0000256" key="4">
    <source>
        <dbReference type="ARBA" id="ARBA00023125"/>
    </source>
</evidence>
<dbReference type="SMART" id="SM00380">
    <property type="entry name" value="AP2"/>
    <property type="match status" value="1"/>
</dbReference>
<feature type="compositionally biased region" description="Polar residues" evidence="7">
    <location>
        <begin position="328"/>
        <end position="354"/>
    </location>
</feature>
<evidence type="ECO:0000256" key="3">
    <source>
        <dbReference type="ARBA" id="ARBA00023015"/>
    </source>
</evidence>
<evidence type="ECO:0000256" key="5">
    <source>
        <dbReference type="ARBA" id="ARBA00023163"/>
    </source>
</evidence>
<feature type="region of interest" description="Disordered" evidence="7">
    <location>
        <begin position="86"/>
        <end position="135"/>
    </location>
</feature>
<dbReference type="SUPFAM" id="SSF54171">
    <property type="entry name" value="DNA-binding domain"/>
    <property type="match status" value="1"/>
</dbReference>
<dbReference type="PANTHER" id="PTHR31190:SF421">
    <property type="entry name" value="ETHYLENE-RESPONSIVE TRANSCRIPTION FACTOR ERF110"/>
    <property type="match status" value="1"/>
</dbReference>
<feature type="region of interest" description="Disordered" evidence="7">
    <location>
        <begin position="22"/>
        <end position="48"/>
    </location>
</feature>
<accession>A0A8S0R858</accession>
<gene>
    <name evidence="9" type="ORF">OLEA9_A032787</name>
</gene>
<dbReference type="GO" id="GO:0005634">
    <property type="term" value="C:nucleus"/>
    <property type="evidence" value="ECO:0007669"/>
    <property type="project" value="UniProtKB-SubCell"/>
</dbReference>
<evidence type="ECO:0000256" key="6">
    <source>
        <dbReference type="ARBA" id="ARBA00023242"/>
    </source>
</evidence>
<dbReference type="GO" id="GO:0003700">
    <property type="term" value="F:DNA-binding transcription factor activity"/>
    <property type="evidence" value="ECO:0007669"/>
    <property type="project" value="InterPro"/>
</dbReference>
<comment type="subcellular location">
    <subcellularLocation>
        <location evidence="1">Nucleus</location>
    </subcellularLocation>
</comment>
<dbReference type="Proteomes" id="UP000594638">
    <property type="component" value="Unassembled WGS sequence"/>
</dbReference>
<dbReference type="GO" id="GO:0003677">
    <property type="term" value="F:DNA binding"/>
    <property type="evidence" value="ECO:0007669"/>
    <property type="project" value="UniProtKB-KW"/>
</dbReference>
<feature type="compositionally biased region" description="Low complexity" evidence="7">
    <location>
        <begin position="360"/>
        <end position="371"/>
    </location>
</feature>
<feature type="compositionally biased region" description="Low complexity" evidence="7">
    <location>
        <begin position="28"/>
        <end position="38"/>
    </location>
</feature>
<dbReference type="PRINTS" id="PR00367">
    <property type="entry name" value="ETHRSPELEMNT"/>
</dbReference>
<feature type="region of interest" description="Disordered" evidence="7">
    <location>
        <begin position="328"/>
        <end position="371"/>
    </location>
</feature>
<evidence type="ECO:0000313" key="10">
    <source>
        <dbReference type="Proteomes" id="UP000594638"/>
    </source>
</evidence>
<dbReference type="PANTHER" id="PTHR31190">
    <property type="entry name" value="DNA-BINDING DOMAIN"/>
    <property type="match status" value="1"/>
</dbReference>
<feature type="compositionally biased region" description="Low complexity" evidence="7">
    <location>
        <begin position="106"/>
        <end position="119"/>
    </location>
</feature>
<reference evidence="9 10" key="1">
    <citation type="submission" date="2019-12" db="EMBL/GenBank/DDBJ databases">
        <authorList>
            <person name="Alioto T."/>
            <person name="Alioto T."/>
            <person name="Gomez Garrido J."/>
        </authorList>
    </citation>
    <scope>NUCLEOTIDE SEQUENCE [LARGE SCALE GENOMIC DNA]</scope>
</reference>
<dbReference type="CDD" id="cd00018">
    <property type="entry name" value="AP2"/>
    <property type="match status" value="1"/>
</dbReference>
<keyword evidence="10" id="KW-1185">Reference proteome</keyword>
<dbReference type="PROSITE" id="PS51032">
    <property type="entry name" value="AP2_ERF"/>
    <property type="match status" value="1"/>
</dbReference>
<proteinExistence type="predicted"/>
<evidence type="ECO:0000256" key="2">
    <source>
        <dbReference type="ARBA" id="ARBA00022821"/>
    </source>
</evidence>
<evidence type="ECO:0000313" key="9">
    <source>
        <dbReference type="EMBL" id="CAA2974984.1"/>
    </source>
</evidence>
<keyword evidence="6" id="KW-0539">Nucleus</keyword>
<feature type="region of interest" description="Disordered" evidence="7">
    <location>
        <begin position="156"/>
        <end position="198"/>
    </location>
</feature>
<dbReference type="InterPro" id="IPR001471">
    <property type="entry name" value="AP2/ERF_dom"/>
</dbReference>
<dbReference type="Gene3D" id="3.30.730.10">
    <property type="entry name" value="AP2/ERF domain"/>
    <property type="match status" value="1"/>
</dbReference>
<name>A0A8S0R858_OLEEU</name>
<evidence type="ECO:0000256" key="7">
    <source>
        <dbReference type="SAM" id="MobiDB-lite"/>
    </source>
</evidence>
<evidence type="ECO:0000259" key="8">
    <source>
        <dbReference type="PROSITE" id="PS51032"/>
    </source>
</evidence>
<dbReference type="Gramene" id="OE9A032787T1">
    <property type="protein sequence ID" value="OE9A032787C1"/>
    <property type="gene ID" value="OE9A032787"/>
</dbReference>
<organism evidence="9 10">
    <name type="scientific">Olea europaea subsp. europaea</name>
    <dbReference type="NCBI Taxonomy" id="158383"/>
    <lineage>
        <taxon>Eukaryota</taxon>
        <taxon>Viridiplantae</taxon>
        <taxon>Streptophyta</taxon>
        <taxon>Embryophyta</taxon>
        <taxon>Tracheophyta</taxon>
        <taxon>Spermatophyta</taxon>
        <taxon>Magnoliopsida</taxon>
        <taxon>eudicotyledons</taxon>
        <taxon>Gunneridae</taxon>
        <taxon>Pentapetalae</taxon>
        <taxon>asterids</taxon>
        <taxon>lamiids</taxon>
        <taxon>Lamiales</taxon>
        <taxon>Oleaceae</taxon>
        <taxon>Oleeae</taxon>
        <taxon>Olea</taxon>
    </lineage>
</organism>
<dbReference type="FunFam" id="3.30.730.10:FF:000001">
    <property type="entry name" value="Ethylene-responsive transcription factor 2"/>
    <property type="match status" value="1"/>
</dbReference>
<keyword evidence="2" id="KW-0611">Plant defense</keyword>
<dbReference type="InterPro" id="IPR036955">
    <property type="entry name" value="AP2/ERF_dom_sf"/>
</dbReference>
<dbReference type="Pfam" id="PF00847">
    <property type="entry name" value="AP2"/>
    <property type="match status" value="1"/>
</dbReference>
<protein>
    <submittedName>
        <fullName evidence="9">Ethylene-responsive transcription factor ABR1-like</fullName>
    </submittedName>
</protein>
<dbReference type="GO" id="GO:0006952">
    <property type="term" value="P:defense response"/>
    <property type="evidence" value="ECO:0007669"/>
    <property type="project" value="UniProtKB-KW"/>
</dbReference>
<feature type="domain" description="AP2/ERF" evidence="8">
    <location>
        <begin position="194"/>
        <end position="251"/>
    </location>
</feature>